<keyword evidence="5" id="KW-1185">Reference proteome</keyword>
<dbReference type="AlphaFoldDB" id="A0A161YEQ7"/>
<comment type="caution">
    <text evidence="4">The sequence shown here is derived from an EMBL/GenBank/DDBJ whole genome shotgun (WGS) entry which is preliminary data.</text>
</comment>
<dbReference type="InterPro" id="IPR013933">
    <property type="entry name" value="CRC_Rsc7/Swp82"/>
</dbReference>
<protein>
    <submittedName>
        <fullName evidence="4">Nuclear localization protein</fullName>
    </submittedName>
</protein>
<gene>
    <name evidence="4" type="ORF">CT0861_12558</name>
</gene>
<dbReference type="STRING" id="708197.A0A161YEQ7"/>
<organism evidence="4 5">
    <name type="scientific">Colletotrichum tofieldiae</name>
    <dbReference type="NCBI Taxonomy" id="708197"/>
    <lineage>
        <taxon>Eukaryota</taxon>
        <taxon>Fungi</taxon>
        <taxon>Dikarya</taxon>
        <taxon>Ascomycota</taxon>
        <taxon>Pezizomycotina</taxon>
        <taxon>Sordariomycetes</taxon>
        <taxon>Hypocreomycetidae</taxon>
        <taxon>Glomerellales</taxon>
        <taxon>Glomerellaceae</taxon>
        <taxon>Colletotrichum</taxon>
        <taxon>Colletotrichum spaethianum species complex</taxon>
    </lineage>
</organism>
<evidence type="ECO:0000313" key="4">
    <source>
        <dbReference type="EMBL" id="KZL70987.1"/>
    </source>
</evidence>
<feature type="compositionally biased region" description="Basic residues" evidence="3">
    <location>
        <begin position="187"/>
        <end position="199"/>
    </location>
</feature>
<evidence type="ECO:0000256" key="2">
    <source>
        <dbReference type="ARBA" id="ARBA00023163"/>
    </source>
</evidence>
<dbReference type="Proteomes" id="UP000076552">
    <property type="component" value="Unassembled WGS sequence"/>
</dbReference>
<evidence type="ECO:0000313" key="5">
    <source>
        <dbReference type="Proteomes" id="UP000076552"/>
    </source>
</evidence>
<keyword evidence="2" id="KW-0804">Transcription</keyword>
<dbReference type="GO" id="GO:0031490">
    <property type="term" value="F:chromatin DNA binding"/>
    <property type="evidence" value="ECO:0007669"/>
    <property type="project" value="TreeGrafter"/>
</dbReference>
<feature type="compositionally biased region" description="Low complexity" evidence="3">
    <location>
        <begin position="62"/>
        <end position="72"/>
    </location>
</feature>
<dbReference type="Pfam" id="PF08624">
    <property type="entry name" value="CRC_subunit"/>
    <property type="match status" value="1"/>
</dbReference>
<evidence type="ECO:0000256" key="1">
    <source>
        <dbReference type="ARBA" id="ARBA00023015"/>
    </source>
</evidence>
<evidence type="ECO:0000256" key="3">
    <source>
        <dbReference type="SAM" id="MobiDB-lite"/>
    </source>
</evidence>
<dbReference type="EMBL" id="LFIV01000080">
    <property type="protein sequence ID" value="KZL70987.1"/>
    <property type="molecule type" value="Genomic_DNA"/>
</dbReference>
<dbReference type="GO" id="GO:0016586">
    <property type="term" value="C:RSC-type complex"/>
    <property type="evidence" value="ECO:0007669"/>
    <property type="project" value="TreeGrafter"/>
</dbReference>
<sequence>MDMLSLVFRVATPSQPVPVDIQPCTRAILRTAPTKPHCNLGIDRTTPIFCRPTMSGRRSRSGRAAAKRASAALQSTPRAFEGIDDDEPVAEAVESEPEHEAQPDEDDDDEEEEKANESGEEEGGDEDGEEEPANDDAEDSEPSAKEPTPPTEPVIRRKRLGRPPKNKPPGWDNMITVPASEADTPRRRGRGGWRGRGGRRPAPGQAPPKLKQVIDKEGTEVDIVDDECVLPEDPEGETKVDKLGNLQGGRQYRCRTFTVKDRGERQYMLSTEPARCVGFRDSYLFFNKHPKLYKIIVSDDEKMDMIERNIIPHSYKGRAIGIVTARSVFVEFGARIIVGGRNIVDDYRVADMRAAGVVEGAIADPSDVFDPNQPYNSNQYVAWFGASAVYHTNQTPAASDPLAGLTEVKKKRVNVNDTNWQLEHARAASEFNSRINAIRMATLRHGAYDIHTNLMHQPVNTQPTRARVEAIAPGTASEPNSAFPTVPSAVQRNFNVVDIVYETPRAGVQSAGRRPAEVPDFLKPFNGILAISDDIKSMLPPECRESLERHQADQREFESRFGDEKDKMARGRLRIDKSKHGVRGTPNGRFESTFTARGCNFCGRRIQECGHGAEMKPEFYEAFSIKPEGPPTKMLKTESSQGRMALSESSQGKMVKSDSFQGKIQSDIDPQGKVMKFDSPQGVIKREAKLVVRPEFHGNTVMLGGS</sequence>
<feature type="compositionally biased region" description="Acidic residues" evidence="3">
    <location>
        <begin position="82"/>
        <end position="95"/>
    </location>
</feature>
<reference evidence="4 5" key="1">
    <citation type="submission" date="2015-06" db="EMBL/GenBank/DDBJ databases">
        <title>Survival trade-offs in plant roots during colonization by closely related pathogenic and mutualistic fungi.</title>
        <authorList>
            <person name="Hacquard S."/>
            <person name="Kracher B."/>
            <person name="Hiruma K."/>
            <person name="Weinman A."/>
            <person name="Muench P."/>
            <person name="Garrido Oter R."/>
            <person name="Ver Loren van Themaat E."/>
            <person name="Dallerey J.-F."/>
            <person name="Damm U."/>
            <person name="Henrissat B."/>
            <person name="Lespinet O."/>
            <person name="Thon M."/>
            <person name="Kemen E."/>
            <person name="McHardy A.C."/>
            <person name="Schulze-Lefert P."/>
            <person name="O'Connell R.J."/>
        </authorList>
    </citation>
    <scope>NUCLEOTIDE SEQUENCE [LARGE SCALE GENOMIC DNA]</scope>
    <source>
        <strain evidence="4 5">0861</strain>
    </source>
</reference>
<proteinExistence type="predicted"/>
<name>A0A161YEQ7_9PEZI</name>
<feature type="compositionally biased region" description="Acidic residues" evidence="3">
    <location>
        <begin position="103"/>
        <end position="141"/>
    </location>
</feature>
<keyword evidence="1" id="KW-0805">Transcription regulation</keyword>
<dbReference type="PANTHER" id="PTHR22597:SF3">
    <property type="entry name" value="CHROMATIN STRUCTURE-REMODELING COMPLEX SUBUNIT RSC7"/>
    <property type="match status" value="1"/>
</dbReference>
<dbReference type="PANTHER" id="PTHR22597">
    <property type="entry name" value="POLYCOMB GROUP PROTEIN"/>
    <property type="match status" value="1"/>
</dbReference>
<feature type="region of interest" description="Disordered" evidence="3">
    <location>
        <begin position="51"/>
        <end position="212"/>
    </location>
</feature>
<accession>A0A161YEQ7</accession>
<feature type="compositionally biased region" description="Basic residues" evidence="3">
    <location>
        <begin position="156"/>
        <end position="165"/>
    </location>
</feature>